<reference evidence="1 2" key="1">
    <citation type="submission" date="2018-01" db="EMBL/GenBank/DDBJ databases">
        <title>Genome sequence of the PGP bacterium Paenibacillus illinoisensis E3.</title>
        <authorList>
            <person name="Rolli E."/>
            <person name="Marasco R."/>
            <person name="Bessem C."/>
            <person name="Michoud G."/>
            <person name="Gaiarsa S."/>
            <person name="Borin S."/>
            <person name="Daffonchio D."/>
        </authorList>
    </citation>
    <scope>NUCLEOTIDE SEQUENCE [LARGE SCALE GENOMIC DNA]</scope>
    <source>
        <strain evidence="1 2">E3</strain>
    </source>
</reference>
<evidence type="ECO:0000313" key="2">
    <source>
        <dbReference type="Proteomes" id="UP000247459"/>
    </source>
</evidence>
<protein>
    <submittedName>
        <fullName evidence="1">Uncharacterized protein</fullName>
    </submittedName>
</protein>
<accession>A0A2W0CXP0</accession>
<dbReference type="EMBL" id="PRLG01000020">
    <property type="protein sequence ID" value="PYY28421.1"/>
    <property type="molecule type" value="Genomic_DNA"/>
</dbReference>
<dbReference type="AlphaFoldDB" id="A0A2W0CXP0"/>
<name>A0A2W0CXP0_9BACL</name>
<evidence type="ECO:0000313" key="1">
    <source>
        <dbReference type="EMBL" id="PYY28421.1"/>
    </source>
</evidence>
<proteinExistence type="predicted"/>
<dbReference type="RefSeq" id="WP_146239836.1">
    <property type="nucleotide sequence ID" value="NZ_PRLG01000020.1"/>
</dbReference>
<sequence length="79" mass="8682">MTYLDLPHRSPEDREVLRCSQVYAATQQNVHKKTQMDFCPGLKEAFQAVVSLGLAKQKNPSGITRQVPPLAMGAAKAIT</sequence>
<dbReference type="Proteomes" id="UP000247459">
    <property type="component" value="Unassembled WGS sequence"/>
</dbReference>
<comment type="caution">
    <text evidence="1">The sequence shown here is derived from an EMBL/GenBank/DDBJ whole genome shotgun (WGS) entry which is preliminary data.</text>
</comment>
<organism evidence="1 2">
    <name type="scientific">Paenibacillus illinoisensis</name>
    <dbReference type="NCBI Taxonomy" id="59845"/>
    <lineage>
        <taxon>Bacteria</taxon>
        <taxon>Bacillati</taxon>
        <taxon>Bacillota</taxon>
        <taxon>Bacilli</taxon>
        <taxon>Bacillales</taxon>
        <taxon>Paenibacillaceae</taxon>
        <taxon>Paenibacillus</taxon>
    </lineage>
</organism>
<gene>
    <name evidence="1" type="ORF">PIL02S_03582</name>
</gene>